<organism evidence="3 4">
    <name type="scientific">Zea mays</name>
    <name type="common">Maize</name>
    <dbReference type="NCBI Taxonomy" id="4577"/>
    <lineage>
        <taxon>Eukaryota</taxon>
        <taxon>Viridiplantae</taxon>
        <taxon>Streptophyta</taxon>
        <taxon>Embryophyta</taxon>
        <taxon>Tracheophyta</taxon>
        <taxon>Spermatophyta</taxon>
        <taxon>Magnoliopsida</taxon>
        <taxon>Liliopsida</taxon>
        <taxon>Poales</taxon>
        <taxon>Poaceae</taxon>
        <taxon>PACMAD clade</taxon>
        <taxon>Panicoideae</taxon>
        <taxon>Andropogonodae</taxon>
        <taxon>Andropogoneae</taxon>
        <taxon>Tripsacinae</taxon>
        <taxon>Zea</taxon>
    </lineage>
</organism>
<dbReference type="InterPro" id="IPR000845">
    <property type="entry name" value="Nucleoside_phosphorylase_d"/>
</dbReference>
<dbReference type="GO" id="GO:0009116">
    <property type="term" value="P:nucleoside metabolic process"/>
    <property type="evidence" value="ECO:0007669"/>
    <property type="project" value="InterPro"/>
</dbReference>
<evidence type="ECO:0000256" key="1">
    <source>
        <dbReference type="SAM" id="SignalP"/>
    </source>
</evidence>
<feature type="chain" id="PRO_5032914135" description="Nucleoside phosphorylase domain-containing protein" evidence="1">
    <location>
        <begin position="27"/>
        <end position="371"/>
    </location>
</feature>
<reference evidence="3" key="3">
    <citation type="submission" date="2021-05" db="UniProtKB">
        <authorList>
            <consortium name="EnsemblPlants"/>
        </authorList>
    </citation>
    <scope>IDENTIFICATION</scope>
    <source>
        <strain evidence="3">cv. B73</strain>
    </source>
</reference>
<dbReference type="Proteomes" id="UP000007305">
    <property type="component" value="Chromosome 9"/>
</dbReference>
<dbReference type="Gene3D" id="3.40.50.1580">
    <property type="entry name" value="Nucleoside phosphorylase domain"/>
    <property type="match status" value="1"/>
</dbReference>
<gene>
    <name evidence="3" type="primary">LOC107522026</name>
</gene>
<protein>
    <recommendedName>
        <fullName evidence="2">Nucleoside phosphorylase domain-containing protein</fullName>
    </recommendedName>
</protein>
<dbReference type="Pfam" id="PF01048">
    <property type="entry name" value="PNP_UDP_1"/>
    <property type="match status" value="1"/>
</dbReference>
<accession>A0A804R446</accession>
<evidence type="ECO:0000313" key="3">
    <source>
        <dbReference type="EnsemblPlants" id="Zm00001eb379090_P001"/>
    </source>
</evidence>
<evidence type="ECO:0000313" key="4">
    <source>
        <dbReference type="Proteomes" id="UP000007305"/>
    </source>
</evidence>
<evidence type="ECO:0000259" key="2">
    <source>
        <dbReference type="Pfam" id="PF01048"/>
    </source>
</evidence>
<sequence length="371" mass="40353">MALSSSGHPATTRLLFSLLLVGSAAGLPERAAIDRVNRRGPSLGLVMSYVDEATALQASGYFQPWRALPFVDLYGRRYHIGSIRGVNVIYALTGQRRLNAAVTVQTLIDVFSVSGIVHYGTAGSCNDSISFGDVSVPRLVAYTGAWTWKKFRSPRESSAELSFGEYNVPDGGGGENLLGSLKYRNEELYSAGKPMEEVFWLPVHSAWFRTAEQLTVELERCNDTFCLPTAPRIVYGLKGSSADMFLDNAEYRKFLFQEFGVSTMDEESAAVVMVSSAPLLIQSYLHYVHPDHVCYLLLTSKINLALNSDDQTATSPGIPVIVFRGVSDLAGGEPTWSSTSLMNLASINALKVAVEFIAAVGKHSSTASVKR</sequence>
<dbReference type="EnsemblPlants" id="Zm00001eb379090_T001">
    <property type="protein sequence ID" value="Zm00001eb379090_P001"/>
    <property type="gene ID" value="Zm00001eb379090"/>
</dbReference>
<dbReference type="PANTHER" id="PTHR21234">
    <property type="entry name" value="PURINE NUCLEOSIDE PHOSPHORYLASE"/>
    <property type="match status" value="1"/>
</dbReference>
<keyword evidence="4" id="KW-1185">Reference proteome</keyword>
<keyword evidence="1" id="KW-0732">Signal</keyword>
<dbReference type="OrthoDB" id="1916878at2759"/>
<keyword evidence="5" id="KW-1267">Proteomics identification</keyword>
<dbReference type="PANTHER" id="PTHR21234:SF43">
    <property type="entry name" value="OS06G0112100 PROTEIN"/>
    <property type="match status" value="1"/>
</dbReference>
<dbReference type="CDD" id="cd09008">
    <property type="entry name" value="MTAN"/>
    <property type="match status" value="1"/>
</dbReference>
<dbReference type="AlphaFoldDB" id="A0A804R446"/>
<reference evidence="4" key="1">
    <citation type="journal article" date="2009" name="Science">
        <title>The B73 maize genome: complexity, diversity, and dynamics.</title>
        <authorList>
            <person name="Schnable P.S."/>
            <person name="Ware D."/>
            <person name="Fulton R.S."/>
            <person name="Stein J.C."/>
            <person name="Wei F."/>
            <person name="Pasternak S."/>
            <person name="Liang C."/>
            <person name="Zhang J."/>
            <person name="Fulton L."/>
            <person name="Graves T.A."/>
            <person name="Minx P."/>
            <person name="Reily A.D."/>
            <person name="Courtney L."/>
            <person name="Kruchowski S.S."/>
            <person name="Tomlinson C."/>
            <person name="Strong C."/>
            <person name="Delehaunty K."/>
            <person name="Fronick C."/>
            <person name="Courtney B."/>
            <person name="Rock S.M."/>
            <person name="Belter E."/>
            <person name="Du F."/>
            <person name="Kim K."/>
            <person name="Abbott R.M."/>
            <person name="Cotton M."/>
            <person name="Levy A."/>
            <person name="Marchetto P."/>
            <person name="Ochoa K."/>
            <person name="Jackson S.M."/>
            <person name="Gillam B."/>
            <person name="Chen W."/>
            <person name="Yan L."/>
            <person name="Higginbotham J."/>
            <person name="Cardenas M."/>
            <person name="Waligorski J."/>
            <person name="Applebaum E."/>
            <person name="Phelps L."/>
            <person name="Falcone J."/>
            <person name="Kanchi K."/>
            <person name="Thane T."/>
            <person name="Scimone A."/>
            <person name="Thane N."/>
            <person name="Henke J."/>
            <person name="Wang T."/>
            <person name="Ruppert J."/>
            <person name="Shah N."/>
            <person name="Rotter K."/>
            <person name="Hodges J."/>
            <person name="Ingenthron E."/>
            <person name="Cordes M."/>
            <person name="Kohlberg S."/>
            <person name="Sgro J."/>
            <person name="Delgado B."/>
            <person name="Mead K."/>
            <person name="Chinwalla A."/>
            <person name="Leonard S."/>
            <person name="Crouse K."/>
            <person name="Collura K."/>
            <person name="Kudrna D."/>
            <person name="Currie J."/>
            <person name="He R."/>
            <person name="Angelova A."/>
            <person name="Rajasekar S."/>
            <person name="Mueller T."/>
            <person name="Lomeli R."/>
            <person name="Scara G."/>
            <person name="Ko A."/>
            <person name="Delaney K."/>
            <person name="Wissotski M."/>
            <person name="Lopez G."/>
            <person name="Campos D."/>
            <person name="Braidotti M."/>
            <person name="Ashley E."/>
            <person name="Golser W."/>
            <person name="Kim H."/>
            <person name="Lee S."/>
            <person name="Lin J."/>
            <person name="Dujmic Z."/>
            <person name="Kim W."/>
            <person name="Talag J."/>
            <person name="Zuccolo A."/>
            <person name="Fan C."/>
            <person name="Sebastian A."/>
            <person name="Kramer M."/>
            <person name="Spiegel L."/>
            <person name="Nascimento L."/>
            <person name="Zutavern T."/>
            <person name="Miller B."/>
            <person name="Ambroise C."/>
            <person name="Muller S."/>
            <person name="Spooner W."/>
            <person name="Narechania A."/>
            <person name="Ren L."/>
            <person name="Wei S."/>
            <person name="Kumari S."/>
            <person name="Faga B."/>
            <person name="Levy M.J."/>
            <person name="McMahan L."/>
            <person name="Van Buren P."/>
            <person name="Vaughn M.W."/>
            <person name="Ying K."/>
            <person name="Yeh C.-T."/>
            <person name="Emrich S.J."/>
            <person name="Jia Y."/>
            <person name="Kalyanaraman A."/>
            <person name="Hsia A.-P."/>
            <person name="Barbazuk W.B."/>
            <person name="Baucom R.S."/>
            <person name="Brutnell T.P."/>
            <person name="Carpita N.C."/>
            <person name="Chaparro C."/>
            <person name="Chia J.-M."/>
            <person name="Deragon J.-M."/>
            <person name="Estill J.C."/>
            <person name="Fu Y."/>
            <person name="Jeddeloh J.A."/>
            <person name="Han Y."/>
            <person name="Lee H."/>
            <person name="Li P."/>
            <person name="Lisch D.R."/>
            <person name="Liu S."/>
            <person name="Liu Z."/>
            <person name="Nagel D.H."/>
            <person name="McCann M.C."/>
            <person name="SanMiguel P."/>
            <person name="Myers A.M."/>
            <person name="Nettleton D."/>
            <person name="Nguyen J."/>
            <person name="Penning B.W."/>
            <person name="Ponnala L."/>
            <person name="Schneider K.L."/>
            <person name="Schwartz D.C."/>
            <person name="Sharma A."/>
            <person name="Soderlund C."/>
            <person name="Springer N.M."/>
            <person name="Sun Q."/>
            <person name="Wang H."/>
            <person name="Waterman M."/>
            <person name="Westerman R."/>
            <person name="Wolfgruber T.K."/>
            <person name="Yang L."/>
            <person name="Yu Y."/>
            <person name="Zhang L."/>
            <person name="Zhou S."/>
            <person name="Zhu Q."/>
            <person name="Bennetzen J.L."/>
            <person name="Dawe R.K."/>
            <person name="Jiang J."/>
            <person name="Jiang N."/>
            <person name="Presting G.G."/>
            <person name="Wessler S.R."/>
            <person name="Aluru S."/>
            <person name="Martienssen R.A."/>
            <person name="Clifton S.W."/>
            <person name="McCombie W.R."/>
            <person name="Wing R.A."/>
            <person name="Wilson R.K."/>
        </authorList>
    </citation>
    <scope>NUCLEOTIDE SEQUENCE [LARGE SCALE GENOMIC DNA]</scope>
    <source>
        <strain evidence="4">cv. B73</strain>
    </source>
</reference>
<dbReference type="FunCoup" id="A0A804R446">
    <property type="interactions" value="365"/>
</dbReference>
<dbReference type="Gramene" id="Zm00001eb379090_T001">
    <property type="protein sequence ID" value="Zm00001eb379090_P001"/>
    <property type="gene ID" value="Zm00001eb379090"/>
</dbReference>
<reference evidence="3" key="2">
    <citation type="submission" date="2019-07" db="EMBL/GenBank/DDBJ databases">
        <authorList>
            <person name="Seetharam A."/>
            <person name="Woodhouse M."/>
            <person name="Cannon E."/>
        </authorList>
    </citation>
    <scope>NUCLEOTIDE SEQUENCE [LARGE SCALE GENOMIC DNA]</scope>
    <source>
        <strain evidence="3">cv. B73</strain>
    </source>
</reference>
<dbReference type="GO" id="GO:0003824">
    <property type="term" value="F:catalytic activity"/>
    <property type="evidence" value="ECO:0007669"/>
    <property type="project" value="InterPro"/>
</dbReference>
<proteinExistence type="evidence at protein level"/>
<feature type="signal peptide" evidence="1">
    <location>
        <begin position="1"/>
        <end position="26"/>
    </location>
</feature>
<dbReference type="InterPro" id="IPR035994">
    <property type="entry name" value="Nucleoside_phosphorylase_sf"/>
</dbReference>
<feature type="domain" description="Nucleoside phosphorylase" evidence="2">
    <location>
        <begin position="69"/>
        <end position="275"/>
    </location>
</feature>
<dbReference type="SUPFAM" id="SSF53167">
    <property type="entry name" value="Purine and uridine phosphorylases"/>
    <property type="match status" value="1"/>
</dbReference>
<dbReference type="InParanoid" id="A0A804R446"/>
<evidence type="ECO:0007829" key="5">
    <source>
        <dbReference type="PeptideAtlas" id="A0A804R446"/>
    </source>
</evidence>
<name>A0A804R446_MAIZE</name>